<dbReference type="GO" id="GO:0000932">
    <property type="term" value="C:P-body"/>
    <property type="evidence" value="ECO:0007669"/>
    <property type="project" value="TreeGrafter"/>
</dbReference>
<evidence type="ECO:0000256" key="5">
    <source>
        <dbReference type="SAM" id="MobiDB-lite"/>
    </source>
</evidence>
<gene>
    <name evidence="6" type="ORF">OBBRIDRAFT_815231</name>
</gene>
<feature type="region of interest" description="Disordered" evidence="5">
    <location>
        <begin position="259"/>
        <end position="278"/>
    </location>
</feature>
<sequence>MSAAVYENNMKVLLRREPSIMSIFDQFSHVCVYSYNGSKWERGGYEGSMFLFERKTYPPYGLFILNRTATDDYIQFIHPEDDIEIMGDYLMYRYYPDFTRRRLELGLPYPIPPTHRAQFDREMDISVATSGTPLDKEQSAKGVKEKKGASVTIGLWMFSTDARVPLKDVIMRLHSYIKRGEPYPDEYRYGPGKPPPPNPHLRTASRTSNASSSHDYDAREGQRTVTQVSQVTTVTQTTRAATPSGASELDKLFAKLVPSVPSTPANDQRVASTAPNTTSSMSVRDLFAALGGPELSQPAPSPAAPAFTFTPAAAPPPAPTSSTPNRGLALLDSIFASATAGPAQPPLSSQLHNTAVHAPAMQSSSSLPTQPEEICIVSPKPTSNTLPQILNQDIFSTLLGLGAGSRAASAAPSSTSSHNSGPNRYEGDNEYSDGGDLASDGEPSVSSAIRAAVDPAVLTAGPSGAPSLSVHSPPQPRRVEGDVTPRPPMRGFGSASPPPPAGQNLVSSISARTNGLARPPSARSVTASPAPAPDTVPGPRPRTLVPFQPDSELWPYPRAPLDDRAEDGQDADFIELDFADTRALSDPAIFSSRLKERQSRAGAKKKTRKERAAEREREREEIENGWDDPVRGQAQGLVPVPSAGVAQGPAGETPAVNGHALVNGKGKQSVAPASPEEMPRVNGHATNGGISTGAAKDAVVNALSSHPARPSPALPRNDFVRELLLLLHTDKAFVDRLWQDYTVRTT</sequence>
<feature type="compositionally biased region" description="Polar residues" evidence="5">
    <location>
        <begin position="260"/>
        <end position="278"/>
    </location>
</feature>
<reference evidence="6 7" key="1">
    <citation type="submission" date="2016-07" db="EMBL/GenBank/DDBJ databases">
        <title>Draft genome of the white-rot fungus Obba rivulosa 3A-2.</title>
        <authorList>
            <consortium name="DOE Joint Genome Institute"/>
            <person name="Miettinen O."/>
            <person name="Riley R."/>
            <person name="Acob R."/>
            <person name="Barry K."/>
            <person name="Cullen D."/>
            <person name="De Vries R."/>
            <person name="Hainaut M."/>
            <person name="Hatakka A."/>
            <person name="Henrissat B."/>
            <person name="Hilden K."/>
            <person name="Kuo R."/>
            <person name="Labutti K."/>
            <person name="Lipzen A."/>
            <person name="Makela M.R."/>
            <person name="Sandor L."/>
            <person name="Spatafora J.W."/>
            <person name="Grigoriev I.V."/>
            <person name="Hibbett D.S."/>
        </authorList>
    </citation>
    <scope>NUCLEOTIDE SEQUENCE [LARGE SCALE GENOMIC DNA]</scope>
    <source>
        <strain evidence="6 7">3A-2</strain>
    </source>
</reference>
<dbReference type="AlphaFoldDB" id="A0A8E2AN80"/>
<feature type="compositionally biased region" description="Basic and acidic residues" evidence="5">
    <location>
        <begin position="610"/>
        <end position="622"/>
    </location>
</feature>
<comment type="similarity">
    <text evidence="2">Belongs to the DCP1 family.</text>
</comment>
<feature type="region of interest" description="Disordered" evidence="5">
    <location>
        <begin position="291"/>
        <end position="326"/>
    </location>
</feature>
<organism evidence="6 7">
    <name type="scientific">Obba rivulosa</name>
    <dbReference type="NCBI Taxonomy" id="1052685"/>
    <lineage>
        <taxon>Eukaryota</taxon>
        <taxon>Fungi</taxon>
        <taxon>Dikarya</taxon>
        <taxon>Basidiomycota</taxon>
        <taxon>Agaricomycotina</taxon>
        <taxon>Agaricomycetes</taxon>
        <taxon>Polyporales</taxon>
        <taxon>Gelatoporiaceae</taxon>
        <taxon>Obba</taxon>
    </lineage>
</organism>
<dbReference type="InterPro" id="IPR010334">
    <property type="entry name" value="Dcp1"/>
</dbReference>
<protein>
    <submittedName>
        <fullName evidence="6">Uncharacterized protein</fullName>
    </submittedName>
</protein>
<dbReference type="PANTHER" id="PTHR16290:SF0">
    <property type="entry name" value="DECAPPING PROTEIN 1, ISOFORM A"/>
    <property type="match status" value="1"/>
</dbReference>
<name>A0A8E2AN80_9APHY</name>
<evidence type="ECO:0000256" key="3">
    <source>
        <dbReference type="ARBA" id="ARBA00022490"/>
    </source>
</evidence>
<feature type="compositionally biased region" description="Low complexity" evidence="5">
    <location>
        <begin position="202"/>
        <end position="213"/>
    </location>
</feature>
<accession>A0A8E2AN80</accession>
<proteinExistence type="inferred from homology"/>
<dbReference type="InterPro" id="IPR011993">
    <property type="entry name" value="PH-like_dom_sf"/>
</dbReference>
<dbReference type="GO" id="GO:0031087">
    <property type="term" value="P:deadenylation-independent decapping of nuclear-transcribed mRNA"/>
    <property type="evidence" value="ECO:0007669"/>
    <property type="project" value="TreeGrafter"/>
</dbReference>
<dbReference type="PANTHER" id="PTHR16290">
    <property type="entry name" value="TRANSCRIPTION FACTOR SMIF DECAPPING ENZYME DCP1"/>
    <property type="match status" value="1"/>
</dbReference>
<evidence type="ECO:0000256" key="1">
    <source>
        <dbReference type="ARBA" id="ARBA00004496"/>
    </source>
</evidence>
<feature type="region of interest" description="Disordered" evidence="5">
    <location>
        <begin position="665"/>
        <end position="690"/>
    </location>
</feature>
<keyword evidence="4" id="KW-0507">mRNA processing</keyword>
<dbReference type="GO" id="GO:0006397">
    <property type="term" value="P:mRNA processing"/>
    <property type="evidence" value="ECO:0007669"/>
    <property type="project" value="UniProtKB-KW"/>
</dbReference>
<feature type="region of interest" description="Disordered" evidence="5">
    <location>
        <begin position="458"/>
        <end position="567"/>
    </location>
</feature>
<evidence type="ECO:0000256" key="2">
    <source>
        <dbReference type="ARBA" id="ARBA00008778"/>
    </source>
</evidence>
<dbReference type="Pfam" id="PF06058">
    <property type="entry name" value="DCP1"/>
    <property type="match status" value="1"/>
</dbReference>
<dbReference type="GO" id="GO:0008047">
    <property type="term" value="F:enzyme activator activity"/>
    <property type="evidence" value="ECO:0007669"/>
    <property type="project" value="InterPro"/>
</dbReference>
<dbReference type="Proteomes" id="UP000250043">
    <property type="component" value="Unassembled WGS sequence"/>
</dbReference>
<feature type="region of interest" description="Disordered" evidence="5">
    <location>
        <begin position="592"/>
        <end position="632"/>
    </location>
</feature>
<dbReference type="GO" id="GO:0000290">
    <property type="term" value="P:deadenylation-dependent decapping of nuclear-transcribed mRNA"/>
    <property type="evidence" value="ECO:0007669"/>
    <property type="project" value="InterPro"/>
</dbReference>
<evidence type="ECO:0000313" key="6">
    <source>
        <dbReference type="EMBL" id="OCH85067.1"/>
    </source>
</evidence>
<feature type="compositionally biased region" description="Polar residues" evidence="5">
    <location>
        <begin position="504"/>
        <end position="513"/>
    </location>
</feature>
<dbReference type="Gene3D" id="2.30.29.30">
    <property type="entry name" value="Pleckstrin-homology domain (PH domain)/Phosphotyrosine-binding domain (PTB)"/>
    <property type="match status" value="1"/>
</dbReference>
<feature type="compositionally biased region" description="Pro residues" evidence="5">
    <location>
        <begin position="530"/>
        <end position="540"/>
    </location>
</feature>
<keyword evidence="3" id="KW-0963">Cytoplasm</keyword>
<comment type="subcellular location">
    <subcellularLocation>
        <location evidence="1">Cytoplasm</location>
    </subcellularLocation>
</comment>
<dbReference type="OrthoDB" id="440673at2759"/>
<evidence type="ECO:0000256" key="4">
    <source>
        <dbReference type="ARBA" id="ARBA00022664"/>
    </source>
</evidence>
<keyword evidence="7" id="KW-1185">Reference proteome</keyword>
<dbReference type="GO" id="GO:0003729">
    <property type="term" value="F:mRNA binding"/>
    <property type="evidence" value="ECO:0007669"/>
    <property type="project" value="TreeGrafter"/>
</dbReference>
<dbReference type="CDD" id="cd09804">
    <property type="entry name" value="Dcp1"/>
    <property type="match status" value="1"/>
</dbReference>
<feature type="region of interest" description="Disordered" evidence="5">
    <location>
        <begin position="182"/>
        <end position="246"/>
    </location>
</feature>
<feature type="compositionally biased region" description="Low complexity" evidence="5">
    <location>
        <begin position="223"/>
        <end position="242"/>
    </location>
</feature>
<feature type="compositionally biased region" description="Low complexity" evidence="5">
    <location>
        <begin position="407"/>
        <end position="424"/>
    </location>
</feature>
<feature type="region of interest" description="Disordered" evidence="5">
    <location>
        <begin position="407"/>
        <end position="446"/>
    </location>
</feature>
<dbReference type="SUPFAM" id="SSF50729">
    <property type="entry name" value="PH domain-like"/>
    <property type="match status" value="1"/>
</dbReference>
<evidence type="ECO:0000313" key="7">
    <source>
        <dbReference type="Proteomes" id="UP000250043"/>
    </source>
</evidence>
<dbReference type="EMBL" id="KV722611">
    <property type="protein sequence ID" value="OCH85067.1"/>
    <property type="molecule type" value="Genomic_DNA"/>
</dbReference>